<keyword evidence="1" id="KW-0175">Coiled coil</keyword>
<gene>
    <name evidence="3" type="ORF">HPLM_LOCUS9429</name>
</gene>
<evidence type="ECO:0000313" key="4">
    <source>
        <dbReference type="Proteomes" id="UP000268014"/>
    </source>
</evidence>
<dbReference type="WBParaSite" id="HPLM_0000943701-mRNA-1">
    <property type="protein sequence ID" value="HPLM_0000943701-mRNA-1"/>
    <property type="gene ID" value="HPLM_0000943701"/>
</dbReference>
<evidence type="ECO:0000313" key="5">
    <source>
        <dbReference type="WBParaSite" id="HPLM_0000943701-mRNA-1"/>
    </source>
</evidence>
<evidence type="ECO:0000256" key="2">
    <source>
        <dbReference type="SAM" id="MobiDB-lite"/>
    </source>
</evidence>
<evidence type="ECO:0000313" key="3">
    <source>
        <dbReference type="EMBL" id="VDO37465.1"/>
    </source>
</evidence>
<dbReference type="Proteomes" id="UP000268014">
    <property type="component" value="Unassembled WGS sequence"/>
</dbReference>
<feature type="region of interest" description="Disordered" evidence="2">
    <location>
        <begin position="269"/>
        <end position="298"/>
    </location>
</feature>
<proteinExistence type="predicted"/>
<feature type="region of interest" description="Disordered" evidence="2">
    <location>
        <begin position="77"/>
        <end position="120"/>
    </location>
</feature>
<organism evidence="5">
    <name type="scientific">Haemonchus placei</name>
    <name type="common">Barber's pole worm</name>
    <dbReference type="NCBI Taxonomy" id="6290"/>
    <lineage>
        <taxon>Eukaryota</taxon>
        <taxon>Metazoa</taxon>
        <taxon>Ecdysozoa</taxon>
        <taxon>Nematoda</taxon>
        <taxon>Chromadorea</taxon>
        <taxon>Rhabditida</taxon>
        <taxon>Rhabditina</taxon>
        <taxon>Rhabditomorpha</taxon>
        <taxon>Strongyloidea</taxon>
        <taxon>Trichostrongylidae</taxon>
        <taxon>Haemonchus</taxon>
    </lineage>
</organism>
<dbReference type="AlphaFoldDB" id="A0A0N4WFE8"/>
<dbReference type="OrthoDB" id="10435208at2759"/>
<feature type="compositionally biased region" description="Acidic residues" evidence="2">
    <location>
        <begin position="92"/>
        <end position="115"/>
    </location>
</feature>
<accession>A0A0N4WFE8</accession>
<keyword evidence="4" id="KW-1185">Reference proteome</keyword>
<sequence length="321" mass="36884">MARTFYNDERNLLSTDPDRVKMKAKELMATLDSHRAHLSDLRESLQLEQLEEQISFHDEVRNTLQNIQETVDKFANQPGRSAAAQQRHDQDQPEEPYEEEDEDEELETDEPESDGEDVRNEEAPRAIEMGNEQKEVVPAQRPRHVIEAELHEERRASNQVAMIIEDLMSPRTCPPRRRGGGLPRSVALRNPPIKCAFCHATGSHRADACTHVRTVRERRILVQRQKKCGRCLEQCPGNSMGRMLYAKCFYCKKRRSQFRALRTARSGVGNLHQTGRGAKAGGPPLPTHQRASRRTTAPALIPYHRRRREHRGNTRFSIIFS</sequence>
<reference evidence="3 4" key="2">
    <citation type="submission" date="2018-11" db="EMBL/GenBank/DDBJ databases">
        <authorList>
            <consortium name="Pathogen Informatics"/>
        </authorList>
    </citation>
    <scope>NUCLEOTIDE SEQUENCE [LARGE SCALE GENOMIC DNA]</scope>
    <source>
        <strain evidence="3 4">MHpl1</strain>
    </source>
</reference>
<name>A0A0N4WFE8_HAEPC</name>
<protein>
    <submittedName>
        <fullName evidence="3 5">Uncharacterized protein</fullName>
    </submittedName>
</protein>
<feature type="coiled-coil region" evidence="1">
    <location>
        <begin position="24"/>
        <end position="77"/>
    </location>
</feature>
<evidence type="ECO:0000256" key="1">
    <source>
        <dbReference type="SAM" id="Coils"/>
    </source>
</evidence>
<dbReference type="EMBL" id="UZAF01017060">
    <property type="protein sequence ID" value="VDO37465.1"/>
    <property type="molecule type" value="Genomic_DNA"/>
</dbReference>
<reference evidence="5" key="1">
    <citation type="submission" date="2017-02" db="UniProtKB">
        <authorList>
            <consortium name="WormBaseParasite"/>
        </authorList>
    </citation>
    <scope>IDENTIFICATION</scope>
</reference>